<dbReference type="PANTHER" id="PTHR33973">
    <property type="entry name" value="OS07G0153300 PROTEIN"/>
    <property type="match status" value="1"/>
</dbReference>
<dbReference type="RefSeq" id="WP_306728712.1">
    <property type="nucleotide sequence ID" value="NZ_JAVDDT010000006.1"/>
</dbReference>
<evidence type="ECO:0000313" key="2">
    <source>
        <dbReference type="Proteomes" id="UP001239019"/>
    </source>
</evidence>
<comment type="caution">
    <text evidence="1">The sequence shown here is derived from an EMBL/GenBank/DDBJ whole genome shotgun (WGS) entry which is preliminary data.</text>
</comment>
<reference evidence="1 2" key="1">
    <citation type="submission" date="2023-08" db="EMBL/GenBank/DDBJ databases">
        <title>Whole-genome sequencing of halo(alkali)philic microorganisms from hypersaline lakes.</title>
        <authorList>
            <person name="Sorokin D.Y."/>
            <person name="Abbas B."/>
            <person name="Merkel A.Y."/>
        </authorList>
    </citation>
    <scope>NUCLEOTIDE SEQUENCE [LARGE SCALE GENOMIC DNA]</scope>
    <source>
        <strain evidence="1 2">AB-CW4</strain>
    </source>
</reference>
<gene>
    <name evidence="1" type="ORF">RBH19_10040</name>
</gene>
<dbReference type="PANTHER" id="PTHR33973:SF4">
    <property type="entry name" value="OS07G0153300 PROTEIN"/>
    <property type="match status" value="1"/>
</dbReference>
<protein>
    <submittedName>
        <fullName evidence="1">DUF1365 domain-containing protein</fullName>
    </submittedName>
</protein>
<evidence type="ECO:0000313" key="1">
    <source>
        <dbReference type="EMBL" id="MDQ2070218.1"/>
    </source>
</evidence>
<dbReference type="Proteomes" id="UP001239019">
    <property type="component" value="Unassembled WGS sequence"/>
</dbReference>
<dbReference type="EMBL" id="JAVDDT010000006">
    <property type="protein sequence ID" value="MDQ2070218.1"/>
    <property type="molecule type" value="Genomic_DNA"/>
</dbReference>
<dbReference type="InterPro" id="IPR010775">
    <property type="entry name" value="DUF1365"/>
</dbReference>
<sequence length="269" mass="31408">MRSATYDCQVMHRRQTPRFYRFRYRVFSLLLDIDELDELAGRLRLFSRNRFNLVSFHDRDFGPRDGSDLRQWAEGLLRQSGLVPDGGSMRILCFPRVLGYGFNPLSAWYCHRRDGELMAVILEVRNTFGEKHHYLIPVSDGQVNWPRAWWADKAFHVSPFIGPDARYCFRLREPDEQLLVRVEEFFGGVPPVDGGQPHMLATWSGRRRELSDRTLLRLALRLPPLGIRIITLIHWHALKLWLRGVPFHRKPAPPTKEATVTCPQNDPSH</sequence>
<organism evidence="1 2">
    <name type="scientific">Natronospira bacteriovora</name>
    <dbReference type="NCBI Taxonomy" id="3069753"/>
    <lineage>
        <taxon>Bacteria</taxon>
        <taxon>Pseudomonadati</taxon>
        <taxon>Pseudomonadota</taxon>
        <taxon>Gammaproteobacteria</taxon>
        <taxon>Natronospirales</taxon>
        <taxon>Natronospiraceae</taxon>
        <taxon>Natronospira</taxon>
    </lineage>
</organism>
<name>A0ABU0W868_9GAMM</name>
<accession>A0ABU0W868</accession>
<dbReference type="Pfam" id="PF07103">
    <property type="entry name" value="DUF1365"/>
    <property type="match status" value="1"/>
</dbReference>
<keyword evidence="2" id="KW-1185">Reference proteome</keyword>
<proteinExistence type="predicted"/>